<dbReference type="GO" id="GO:0008270">
    <property type="term" value="F:zinc ion binding"/>
    <property type="evidence" value="ECO:0007669"/>
    <property type="project" value="UniProtKB-UniRule"/>
</dbReference>
<evidence type="ECO:0000256" key="7">
    <source>
        <dbReference type="ARBA" id="ARBA00022833"/>
    </source>
</evidence>
<dbReference type="CDD" id="cd07338">
    <property type="entry name" value="M48B_HtpX_like"/>
    <property type="match status" value="1"/>
</dbReference>
<dbReference type="InterPro" id="IPR050083">
    <property type="entry name" value="HtpX_protease"/>
</dbReference>
<feature type="binding site" evidence="11">
    <location>
        <position position="134"/>
    </location>
    <ligand>
        <name>Zn(2+)</name>
        <dbReference type="ChEBI" id="CHEBI:29105"/>
        <note>catalytic</note>
    </ligand>
</feature>
<evidence type="ECO:0000256" key="10">
    <source>
        <dbReference type="ARBA" id="ARBA00023136"/>
    </source>
</evidence>
<keyword evidence="9 11" id="KW-0482">Metalloprotease</keyword>
<feature type="transmembrane region" description="Helical" evidence="11">
    <location>
        <begin position="178"/>
        <end position="200"/>
    </location>
</feature>
<dbReference type="PANTHER" id="PTHR43221">
    <property type="entry name" value="PROTEASE HTPX"/>
    <property type="match status" value="1"/>
</dbReference>
<evidence type="ECO:0000256" key="5">
    <source>
        <dbReference type="ARBA" id="ARBA00022723"/>
    </source>
</evidence>
<evidence type="ECO:0000313" key="13">
    <source>
        <dbReference type="EMBL" id="RII01158.1"/>
    </source>
</evidence>
<keyword evidence="3 11" id="KW-0645">Protease</keyword>
<evidence type="ECO:0000256" key="2">
    <source>
        <dbReference type="ARBA" id="ARBA00022475"/>
    </source>
</evidence>
<comment type="subcellular location">
    <subcellularLocation>
        <location evidence="11">Cell membrane</location>
        <topology evidence="11">Multi-pass membrane protein</topology>
    </subcellularLocation>
</comment>
<evidence type="ECO:0000256" key="1">
    <source>
        <dbReference type="ARBA" id="ARBA00009779"/>
    </source>
</evidence>
<accession>A0A399FXL4</accession>
<proteinExistence type="inferred from homology"/>
<dbReference type="EC" id="3.4.24.-" evidence="11"/>
<evidence type="ECO:0000256" key="4">
    <source>
        <dbReference type="ARBA" id="ARBA00022692"/>
    </source>
</evidence>
<feature type="transmembrane region" description="Helical" evidence="11">
    <location>
        <begin position="7"/>
        <end position="28"/>
    </location>
</feature>
<sequence>MKLQMKMWLLMTLMFGILYGVIAGIGSYLGVGNAIIYIILAVLFIGFQYWFGPSMVSRMMQVRYVSEKEEPALHRQIAELSRKAGIPKPKVGISRLSIPNAFAFGRTIKDGRVCITEGIRRLLSKDELRAVLGHEIAHLKHRDMMIITLLSVIPLILYWIAFSMMWGGAFGGRRQSGGYALLIGLGAFLLYFLTNLLILYGSRIREYYADERSVKLGNPPHHLASALYKLVYGAARARETVHGTEELRRVGAVRAFFLNDVERAWNEVKELREVDKDLSGTIDEKELLALRSKKPKLTRAEKMMEIFTTHPNMLKRVKRLSLLD</sequence>
<comment type="caution">
    <text evidence="13">The sequence shown here is derived from an EMBL/GenBank/DDBJ whole genome shotgun (WGS) entry which is preliminary data.</text>
</comment>
<feature type="binding site" evidence="11">
    <location>
        <position position="206"/>
    </location>
    <ligand>
        <name>Zn(2+)</name>
        <dbReference type="ChEBI" id="CHEBI:29105"/>
        <note>catalytic</note>
    </ligand>
</feature>
<evidence type="ECO:0000256" key="3">
    <source>
        <dbReference type="ARBA" id="ARBA00022670"/>
    </source>
</evidence>
<dbReference type="InterPro" id="IPR001915">
    <property type="entry name" value="Peptidase_M48"/>
</dbReference>
<dbReference type="AlphaFoldDB" id="A0A399FXL4"/>
<keyword evidence="10 11" id="KW-0472">Membrane</keyword>
<feature type="domain" description="Peptidase M48" evidence="12">
    <location>
        <begin position="68"/>
        <end position="321"/>
    </location>
</feature>
<evidence type="ECO:0000259" key="12">
    <source>
        <dbReference type="Pfam" id="PF01435"/>
    </source>
</evidence>
<dbReference type="PANTHER" id="PTHR43221:SF2">
    <property type="entry name" value="PROTEASE HTPX HOMOLOG"/>
    <property type="match status" value="1"/>
</dbReference>
<feature type="binding site" evidence="11">
    <location>
        <position position="138"/>
    </location>
    <ligand>
        <name>Zn(2+)</name>
        <dbReference type="ChEBI" id="CHEBI:29105"/>
        <note>catalytic</note>
    </ligand>
</feature>
<evidence type="ECO:0000256" key="6">
    <source>
        <dbReference type="ARBA" id="ARBA00022801"/>
    </source>
</evidence>
<feature type="active site" evidence="11">
    <location>
        <position position="135"/>
    </location>
</feature>
<dbReference type="Pfam" id="PF01435">
    <property type="entry name" value="Peptidase_M48"/>
    <property type="match status" value="1"/>
</dbReference>
<feature type="transmembrane region" description="Helical" evidence="11">
    <location>
        <begin position="146"/>
        <end position="166"/>
    </location>
</feature>
<evidence type="ECO:0000256" key="11">
    <source>
        <dbReference type="HAMAP-Rule" id="MF_00188"/>
    </source>
</evidence>
<evidence type="ECO:0000313" key="14">
    <source>
        <dbReference type="Proteomes" id="UP000266287"/>
    </source>
</evidence>
<keyword evidence="8 11" id="KW-1133">Transmembrane helix</keyword>
<dbReference type="Proteomes" id="UP000266287">
    <property type="component" value="Unassembled WGS sequence"/>
</dbReference>
<evidence type="ECO:0000256" key="8">
    <source>
        <dbReference type="ARBA" id="ARBA00022989"/>
    </source>
</evidence>
<name>A0A399FXL4_UNCN2</name>
<feature type="transmembrane region" description="Helical" evidence="11">
    <location>
        <begin position="34"/>
        <end position="51"/>
    </location>
</feature>
<organism evidence="13 14">
    <name type="scientific">candidate division NPL-UPA2 bacterium Unc8</name>
    <dbReference type="NCBI Taxonomy" id="1980939"/>
    <lineage>
        <taxon>Bacteria</taxon>
    </lineage>
</organism>
<dbReference type="GO" id="GO:0006508">
    <property type="term" value="P:proteolysis"/>
    <property type="evidence" value="ECO:0007669"/>
    <property type="project" value="UniProtKB-KW"/>
</dbReference>
<dbReference type="InterPro" id="IPR022919">
    <property type="entry name" value="Pept_M48_protease_HtpX"/>
</dbReference>
<dbReference type="HAMAP" id="MF_00188">
    <property type="entry name" value="Pept_M48_protease_HtpX"/>
    <property type="match status" value="1"/>
</dbReference>
<protein>
    <recommendedName>
        <fullName evidence="11">Protease HtpX homolog</fullName>
        <ecNumber evidence="11">3.4.24.-</ecNumber>
    </recommendedName>
</protein>
<keyword evidence="4 11" id="KW-0812">Transmembrane</keyword>
<dbReference type="Gene3D" id="3.30.2010.10">
    <property type="entry name" value="Metalloproteases ('zincins'), catalytic domain"/>
    <property type="match status" value="1"/>
</dbReference>
<gene>
    <name evidence="11" type="primary">htpX</name>
    <name evidence="13" type="ORF">B9J77_01020</name>
</gene>
<keyword evidence="5 11" id="KW-0479">Metal-binding</keyword>
<keyword evidence="7 11" id="KW-0862">Zinc</keyword>
<dbReference type="GO" id="GO:0004222">
    <property type="term" value="F:metalloendopeptidase activity"/>
    <property type="evidence" value="ECO:0007669"/>
    <property type="project" value="UniProtKB-UniRule"/>
</dbReference>
<keyword evidence="6 11" id="KW-0378">Hydrolase</keyword>
<evidence type="ECO:0000256" key="9">
    <source>
        <dbReference type="ARBA" id="ARBA00023049"/>
    </source>
</evidence>
<comment type="similarity">
    <text evidence="1 11">Belongs to the peptidase M48B family.</text>
</comment>
<comment type="cofactor">
    <cofactor evidence="11">
        <name>Zn(2+)</name>
        <dbReference type="ChEBI" id="CHEBI:29105"/>
    </cofactor>
    <text evidence="11">Binds 1 zinc ion per subunit.</text>
</comment>
<dbReference type="GO" id="GO:0005886">
    <property type="term" value="C:plasma membrane"/>
    <property type="evidence" value="ECO:0007669"/>
    <property type="project" value="UniProtKB-SubCell"/>
</dbReference>
<dbReference type="EMBL" id="NDHY01000001">
    <property type="protein sequence ID" value="RII01158.1"/>
    <property type="molecule type" value="Genomic_DNA"/>
</dbReference>
<reference evidence="13 14" key="1">
    <citation type="submission" date="2018-08" db="EMBL/GenBank/DDBJ databases">
        <title>Draft genome of candidate division NPL-UPA2 bacterium Unc8 that adapted to ultra-basic serpentinizing groundwater.</title>
        <authorList>
            <person name="Ishii S."/>
            <person name="Suzuki S."/>
            <person name="Nealson K.H."/>
        </authorList>
    </citation>
    <scope>NUCLEOTIDE SEQUENCE [LARGE SCALE GENOMIC DNA]</scope>
    <source>
        <strain evidence="13">Unc8</strain>
    </source>
</reference>
<keyword evidence="2 11" id="KW-1003">Cell membrane</keyword>